<sequence>MTGGSTPAAGCERAVRDLLVSRDARSDDTAVPAWRGVDTGAGTGCVTLLKRLVRCDSVDLVKDVIYIVLDETKDLYFVNISSRTNAIKKR</sequence>
<reference evidence="1 2" key="1">
    <citation type="submission" date="2021-06" db="EMBL/GenBank/DDBJ databases">
        <title>A haploid diamondback moth (Plutella xylostella L.) genome assembly resolves 31 chromosomes and identifies a diamide resistance mutation.</title>
        <authorList>
            <person name="Ward C.M."/>
            <person name="Perry K.D."/>
            <person name="Baker G."/>
            <person name="Powis K."/>
            <person name="Heckel D.G."/>
            <person name="Baxter S.W."/>
        </authorList>
    </citation>
    <scope>NUCLEOTIDE SEQUENCE [LARGE SCALE GENOMIC DNA]</scope>
    <source>
        <strain evidence="1 2">LV</strain>
        <tissue evidence="1">Single pupa</tissue>
    </source>
</reference>
<dbReference type="Proteomes" id="UP000823941">
    <property type="component" value="Chromosome 17"/>
</dbReference>
<protein>
    <submittedName>
        <fullName evidence="1">Uncharacterized protein</fullName>
    </submittedName>
</protein>
<organism evidence="1 2">
    <name type="scientific">Plutella xylostella</name>
    <name type="common">Diamondback moth</name>
    <name type="synonym">Plutella maculipennis</name>
    <dbReference type="NCBI Taxonomy" id="51655"/>
    <lineage>
        <taxon>Eukaryota</taxon>
        <taxon>Metazoa</taxon>
        <taxon>Ecdysozoa</taxon>
        <taxon>Arthropoda</taxon>
        <taxon>Hexapoda</taxon>
        <taxon>Insecta</taxon>
        <taxon>Pterygota</taxon>
        <taxon>Neoptera</taxon>
        <taxon>Endopterygota</taxon>
        <taxon>Lepidoptera</taxon>
        <taxon>Glossata</taxon>
        <taxon>Ditrysia</taxon>
        <taxon>Yponomeutoidea</taxon>
        <taxon>Plutellidae</taxon>
        <taxon>Plutella</taxon>
    </lineage>
</organism>
<name>A0ABQ7QGU3_PLUXY</name>
<dbReference type="EMBL" id="JAHIBW010000017">
    <property type="protein sequence ID" value="KAG7303158.1"/>
    <property type="molecule type" value="Genomic_DNA"/>
</dbReference>
<proteinExistence type="predicted"/>
<evidence type="ECO:0000313" key="1">
    <source>
        <dbReference type="EMBL" id="KAG7303158.1"/>
    </source>
</evidence>
<keyword evidence="2" id="KW-1185">Reference proteome</keyword>
<gene>
    <name evidence="1" type="ORF">JYU34_013192</name>
</gene>
<accession>A0ABQ7QGU3</accession>
<evidence type="ECO:0000313" key="2">
    <source>
        <dbReference type="Proteomes" id="UP000823941"/>
    </source>
</evidence>
<comment type="caution">
    <text evidence="1">The sequence shown here is derived from an EMBL/GenBank/DDBJ whole genome shotgun (WGS) entry which is preliminary data.</text>
</comment>